<comment type="caution">
    <text evidence="1">The sequence shown here is derived from an EMBL/GenBank/DDBJ whole genome shotgun (WGS) entry which is preliminary data.</text>
</comment>
<evidence type="ECO:0008006" key="2">
    <source>
        <dbReference type="Google" id="ProtNLM"/>
    </source>
</evidence>
<proteinExistence type="predicted"/>
<dbReference type="InterPro" id="IPR036249">
    <property type="entry name" value="Thioredoxin-like_sf"/>
</dbReference>
<dbReference type="SUPFAM" id="SSF52833">
    <property type="entry name" value="Thioredoxin-like"/>
    <property type="match status" value="1"/>
</dbReference>
<dbReference type="AlphaFoldDB" id="X0V7V5"/>
<sequence length="123" mass="14020">MEILNKEVVEATRKKFDEEMKEKVTLLLFTQEPSRLIVPDHLKGQECVFCKEARELLKEVSALSDKIELVIYDFSGDKEKAAEYGIDKIPATIILGQKDYGLRFFGVPSGYEYTSLIEAILDV</sequence>
<gene>
    <name evidence="1" type="ORF">S01H1_44583</name>
</gene>
<protein>
    <recommendedName>
        <fullName evidence="2">Thioredoxin-like fold domain-containing protein</fullName>
    </recommendedName>
</protein>
<dbReference type="EMBL" id="BARS01028442">
    <property type="protein sequence ID" value="GAG08548.1"/>
    <property type="molecule type" value="Genomic_DNA"/>
</dbReference>
<dbReference type="PANTHER" id="PTHR37170:SF1">
    <property type="entry name" value="GLUTAREDOXIN-LIKE PROTEIN"/>
    <property type="match status" value="1"/>
</dbReference>
<name>X0V7V5_9ZZZZ</name>
<reference evidence="1" key="1">
    <citation type="journal article" date="2014" name="Front. Microbiol.">
        <title>High frequency of phylogenetically diverse reductive dehalogenase-homologous genes in deep subseafloor sedimentary metagenomes.</title>
        <authorList>
            <person name="Kawai M."/>
            <person name="Futagami T."/>
            <person name="Toyoda A."/>
            <person name="Takaki Y."/>
            <person name="Nishi S."/>
            <person name="Hori S."/>
            <person name="Arai W."/>
            <person name="Tsubouchi T."/>
            <person name="Morono Y."/>
            <person name="Uchiyama I."/>
            <person name="Ito T."/>
            <person name="Fujiyama A."/>
            <person name="Inagaki F."/>
            <person name="Takami H."/>
        </authorList>
    </citation>
    <scope>NUCLEOTIDE SEQUENCE</scope>
    <source>
        <strain evidence="1">Expedition CK06-06</strain>
    </source>
</reference>
<accession>X0V7V5</accession>
<evidence type="ECO:0000313" key="1">
    <source>
        <dbReference type="EMBL" id="GAG08548.1"/>
    </source>
</evidence>
<organism evidence="1">
    <name type="scientific">marine sediment metagenome</name>
    <dbReference type="NCBI Taxonomy" id="412755"/>
    <lineage>
        <taxon>unclassified sequences</taxon>
        <taxon>metagenomes</taxon>
        <taxon>ecological metagenomes</taxon>
    </lineage>
</organism>
<feature type="non-terminal residue" evidence="1">
    <location>
        <position position="123"/>
    </location>
</feature>
<dbReference type="Gene3D" id="3.40.30.10">
    <property type="entry name" value="Glutaredoxin"/>
    <property type="match status" value="1"/>
</dbReference>
<dbReference type="PANTHER" id="PTHR37170">
    <property type="entry name" value="GLUTAREDOXIN-RELATED"/>
    <property type="match status" value="1"/>
</dbReference>